<evidence type="ECO:0000256" key="1">
    <source>
        <dbReference type="ARBA" id="ARBA00004370"/>
    </source>
</evidence>
<dbReference type="Proteomes" id="UP000823388">
    <property type="component" value="Chromosome 8K"/>
</dbReference>
<dbReference type="GO" id="GO:0009506">
    <property type="term" value="C:plasmodesma"/>
    <property type="evidence" value="ECO:0007669"/>
    <property type="project" value="TreeGrafter"/>
</dbReference>
<organism evidence="4 5">
    <name type="scientific">Panicum virgatum</name>
    <name type="common">Blackwell switchgrass</name>
    <dbReference type="NCBI Taxonomy" id="38727"/>
    <lineage>
        <taxon>Eukaryota</taxon>
        <taxon>Viridiplantae</taxon>
        <taxon>Streptophyta</taxon>
        <taxon>Embryophyta</taxon>
        <taxon>Tracheophyta</taxon>
        <taxon>Spermatophyta</taxon>
        <taxon>Magnoliopsida</taxon>
        <taxon>Liliopsida</taxon>
        <taxon>Poales</taxon>
        <taxon>Poaceae</taxon>
        <taxon>PACMAD clade</taxon>
        <taxon>Panicoideae</taxon>
        <taxon>Panicodae</taxon>
        <taxon>Paniceae</taxon>
        <taxon>Panicinae</taxon>
        <taxon>Panicum</taxon>
        <taxon>Panicum sect. Hiantes</taxon>
    </lineage>
</organism>
<comment type="caution">
    <text evidence="4">The sequence shown here is derived from an EMBL/GenBank/DDBJ whole genome shotgun (WGS) entry which is preliminary data.</text>
</comment>
<proteinExistence type="predicted"/>
<keyword evidence="2 3" id="KW-0472">Membrane</keyword>
<keyword evidence="3" id="KW-1133">Transmembrane helix</keyword>
<dbReference type="PANTHER" id="PTHR31415:SF82">
    <property type="entry name" value="OS05G0203150 PROTEIN"/>
    <property type="match status" value="1"/>
</dbReference>
<dbReference type="GO" id="GO:0005886">
    <property type="term" value="C:plasma membrane"/>
    <property type="evidence" value="ECO:0007669"/>
    <property type="project" value="TreeGrafter"/>
</dbReference>
<dbReference type="GO" id="GO:0098542">
    <property type="term" value="P:defense response to other organism"/>
    <property type="evidence" value="ECO:0007669"/>
    <property type="project" value="InterPro"/>
</dbReference>
<evidence type="ECO:0008006" key="6">
    <source>
        <dbReference type="Google" id="ProtNLM"/>
    </source>
</evidence>
<accession>A0A8T0PP25</accession>
<comment type="subcellular location">
    <subcellularLocation>
        <location evidence="1">Membrane</location>
    </subcellularLocation>
</comment>
<sequence length="241" mass="27230">MPRRHRRDVNFEDDCCCWVLCCCCGMCCFSWDSDIDNVAEKKCGFCGFFEFCTFVYGLIVYFLPFTIVSLLLWVLLRPDHLRPRVDAAVVISFSLDNTTSSLDYDIAMDLSFLNQHRYLDVRYLDLIAVASYGGTRLGPSVDVLPIFIQRPRASNVVHAIFQGRATPLAPAAAELFTREATNGSFNVLVTVASTFMYKFPFHKTVYYFDHECYIRFPVPNSGVTPPTTVLTPGTLCSATTR</sequence>
<dbReference type="AlphaFoldDB" id="A0A8T0PP25"/>
<reference evidence="4" key="1">
    <citation type="submission" date="2020-05" db="EMBL/GenBank/DDBJ databases">
        <title>WGS assembly of Panicum virgatum.</title>
        <authorList>
            <person name="Lovell J.T."/>
            <person name="Jenkins J."/>
            <person name="Shu S."/>
            <person name="Juenger T.E."/>
            <person name="Schmutz J."/>
        </authorList>
    </citation>
    <scope>NUCLEOTIDE SEQUENCE</scope>
    <source>
        <strain evidence="4">AP13</strain>
    </source>
</reference>
<keyword evidence="3" id="KW-0812">Transmembrane</keyword>
<dbReference type="PANTHER" id="PTHR31415">
    <property type="entry name" value="OS05G0367900 PROTEIN"/>
    <property type="match status" value="1"/>
</dbReference>
<gene>
    <name evidence="4" type="ORF">PVAP13_8KG192800</name>
</gene>
<feature type="transmembrane region" description="Helical" evidence="3">
    <location>
        <begin position="54"/>
        <end position="76"/>
    </location>
</feature>
<dbReference type="EMBL" id="CM029051">
    <property type="protein sequence ID" value="KAG2562845.1"/>
    <property type="molecule type" value="Genomic_DNA"/>
</dbReference>
<protein>
    <recommendedName>
        <fullName evidence="6">Late embryogenesis abundant protein LEA-2 subgroup domain-containing protein</fullName>
    </recommendedName>
</protein>
<keyword evidence="5" id="KW-1185">Reference proteome</keyword>
<dbReference type="InterPro" id="IPR044839">
    <property type="entry name" value="NDR1-like"/>
</dbReference>
<name>A0A8T0PP25_PANVG</name>
<evidence type="ECO:0000256" key="2">
    <source>
        <dbReference type="ARBA" id="ARBA00023136"/>
    </source>
</evidence>
<evidence type="ECO:0000256" key="3">
    <source>
        <dbReference type="SAM" id="Phobius"/>
    </source>
</evidence>
<evidence type="ECO:0000313" key="5">
    <source>
        <dbReference type="Proteomes" id="UP000823388"/>
    </source>
</evidence>
<evidence type="ECO:0000313" key="4">
    <source>
        <dbReference type="EMBL" id="KAG2562845.1"/>
    </source>
</evidence>